<evidence type="ECO:0000313" key="2">
    <source>
        <dbReference type="EMBL" id="CAG8829196.1"/>
    </source>
</evidence>
<dbReference type="PROSITE" id="PS51886">
    <property type="entry name" value="TLDC"/>
    <property type="match status" value="1"/>
</dbReference>
<protein>
    <submittedName>
        <fullName evidence="2">15343_t:CDS:1</fullName>
    </submittedName>
</protein>
<evidence type="ECO:0000259" key="1">
    <source>
        <dbReference type="PROSITE" id="PS51886"/>
    </source>
</evidence>
<dbReference type="Proteomes" id="UP000789901">
    <property type="component" value="Unassembled WGS sequence"/>
</dbReference>
<proteinExistence type="predicted"/>
<gene>
    <name evidence="2" type="ORF">GMARGA_LOCUS29927</name>
</gene>
<dbReference type="InterPro" id="IPR006571">
    <property type="entry name" value="TLDc_dom"/>
</dbReference>
<feature type="non-terminal residue" evidence="2">
    <location>
        <position position="1"/>
    </location>
</feature>
<keyword evidence="3" id="KW-1185">Reference proteome</keyword>
<dbReference type="Pfam" id="PF07534">
    <property type="entry name" value="TLD"/>
    <property type="match status" value="1"/>
</dbReference>
<name>A0ABN7WF58_GIGMA</name>
<organism evidence="2 3">
    <name type="scientific">Gigaspora margarita</name>
    <dbReference type="NCBI Taxonomy" id="4874"/>
    <lineage>
        <taxon>Eukaryota</taxon>
        <taxon>Fungi</taxon>
        <taxon>Fungi incertae sedis</taxon>
        <taxon>Mucoromycota</taxon>
        <taxon>Glomeromycotina</taxon>
        <taxon>Glomeromycetes</taxon>
        <taxon>Diversisporales</taxon>
        <taxon>Gigasporaceae</taxon>
        <taxon>Gigaspora</taxon>
    </lineage>
</organism>
<reference evidence="2 3" key="1">
    <citation type="submission" date="2021-06" db="EMBL/GenBank/DDBJ databases">
        <authorList>
            <person name="Kallberg Y."/>
            <person name="Tangrot J."/>
            <person name="Rosling A."/>
        </authorList>
    </citation>
    <scope>NUCLEOTIDE SEQUENCE [LARGE SCALE GENOMIC DNA]</scope>
    <source>
        <strain evidence="2 3">120-4 pot B 10/14</strain>
    </source>
</reference>
<feature type="domain" description="TLDc" evidence="1">
    <location>
        <begin position="2"/>
        <end position="73"/>
    </location>
</feature>
<accession>A0ABN7WF58</accession>
<evidence type="ECO:0000313" key="3">
    <source>
        <dbReference type="Proteomes" id="UP000789901"/>
    </source>
</evidence>
<dbReference type="EMBL" id="CAJVQB010041131">
    <property type="protein sequence ID" value="CAG8829196.1"/>
    <property type="molecule type" value="Genomic_DNA"/>
</dbReference>
<comment type="caution">
    <text evidence="2">The sequence shown here is derived from an EMBL/GenBank/DDBJ whole genome shotgun (WGS) entry which is preliminary data.</text>
</comment>
<sequence length="73" mass="8492">SEIIDLDIAKKLITWISKKEYNKSWYKFELLFNIKHDGLKSETFYKNCNRKGPTIVIIKLLDSDLIGGYNPLG</sequence>